<feature type="signal peptide" evidence="2">
    <location>
        <begin position="1"/>
        <end position="29"/>
    </location>
</feature>
<dbReference type="InterPro" id="IPR023854">
    <property type="entry name" value="PGA_deacetylase_PgaB"/>
</dbReference>
<dbReference type="OrthoDB" id="9814639at2"/>
<protein>
    <submittedName>
        <fullName evidence="4">Poly-beta-1,6-N-acetyl-D-glucosamine N-deacetylase PgaB</fullName>
    </submittedName>
</protein>
<dbReference type="Gene3D" id="3.20.20.80">
    <property type="entry name" value="Glycosidases"/>
    <property type="match status" value="1"/>
</dbReference>
<dbReference type="InterPro" id="IPR051398">
    <property type="entry name" value="Polysacch_Deacetylase"/>
</dbReference>
<reference evidence="4 5" key="1">
    <citation type="submission" date="2016-03" db="EMBL/GenBank/DDBJ databases">
        <title>Acinetobacter genomospecies 28 strain ANC 4149.</title>
        <authorList>
            <person name="Radolfova-Krizova L."/>
            <person name="Nemec A."/>
        </authorList>
    </citation>
    <scope>NUCLEOTIDE SEQUENCE [LARGE SCALE GENOMIC DNA]</scope>
    <source>
        <strain evidence="4 5">ANC 4149</strain>
    </source>
</reference>
<dbReference type="Pfam" id="PF01522">
    <property type="entry name" value="Polysacc_deac_1"/>
    <property type="match status" value="1"/>
</dbReference>
<feature type="chain" id="PRO_5007591990" evidence="2">
    <location>
        <begin position="30"/>
        <end position="622"/>
    </location>
</feature>
<dbReference type="GO" id="GO:0016810">
    <property type="term" value="F:hydrolase activity, acting on carbon-nitrogen (but not peptide) bonds"/>
    <property type="evidence" value="ECO:0007669"/>
    <property type="project" value="InterPro"/>
</dbReference>
<evidence type="ECO:0000256" key="1">
    <source>
        <dbReference type="ARBA" id="ARBA00022729"/>
    </source>
</evidence>
<dbReference type="Gene3D" id="3.20.20.370">
    <property type="entry name" value="Glycoside hydrolase/deacetylase"/>
    <property type="match status" value="1"/>
</dbReference>
<dbReference type="NCBIfam" id="TIGR03938">
    <property type="entry name" value="deacetyl_PgaB"/>
    <property type="match status" value="1"/>
</dbReference>
<keyword evidence="5" id="KW-1185">Reference proteome</keyword>
<sequence>MKNKMKLKLFKQSLALGLLLPLSSFCLNAADIHAQDAGAALSVNEDELRQNQFVTLTFHDVRDDVAKRGDRDVYAISTQNLGQFFAWIKREGWQPIRLNDVMQARLKQQKLPEKALMLTFDDGALSSHSKVFPLLKEYNYPAVFAIPTSWINGNTKDAFEAYGAGNLMTWDQMREMQKSGLAEFVSHSDNMHRGILANPQQNMEPAAITRQYFAAEKRYENDTEFEQRIVADLKKSKQELDRQLGINSLAIFWPYGAVTPEIEGYARQAGLPMSFSLGNVVSLADSAHTYQRALIMDNPMPEQIHQNMDDFINEARAPYKQRKSFLGFNLAQLQSQSTAEFDQKLGQLLDQVSALKSNTLLLQTAIDHDGDGKIDALFFPNSKLPMQQDLLNRTVWQARTRISNRVYAELPINLELQQGINLADLTADLMKNNSSLEGLVLDAGHALDCAVSQTQWSEACMQQVKRIIAIKERSKAQAHHYSNISNDNQTALKLNLKGDDLSGLQPLVKQALSTSDFLYLSMNPVQQPETFKAFVKAVHMLDAEQKQRLIVSLDLNPNMSSKDWKRYQKNYQTLRSASIQKIGINNYQLNDGERVQCNLYQNLSLNGSPLTYRDPYLQGGAK</sequence>
<dbReference type="PROSITE" id="PS51677">
    <property type="entry name" value="NODB"/>
    <property type="match status" value="1"/>
</dbReference>
<evidence type="ECO:0000259" key="3">
    <source>
        <dbReference type="PROSITE" id="PS51677"/>
    </source>
</evidence>
<accession>A0A151XXY2</accession>
<dbReference type="AlphaFoldDB" id="A0A151XXY2"/>
<name>A0A151XXY2_9GAMM</name>
<evidence type="ECO:0000256" key="2">
    <source>
        <dbReference type="SAM" id="SignalP"/>
    </source>
</evidence>
<evidence type="ECO:0000313" key="5">
    <source>
        <dbReference type="Proteomes" id="UP000076276"/>
    </source>
</evidence>
<dbReference type="Pfam" id="PF14883">
    <property type="entry name" value="GHL13"/>
    <property type="match status" value="1"/>
</dbReference>
<dbReference type="GO" id="GO:0043708">
    <property type="term" value="P:cell adhesion involved in biofilm formation"/>
    <property type="evidence" value="ECO:0007669"/>
    <property type="project" value="InterPro"/>
</dbReference>
<dbReference type="RefSeq" id="WP_067672431.1">
    <property type="nucleotide sequence ID" value="NZ_CBCSIK010000001.1"/>
</dbReference>
<keyword evidence="1 2" id="KW-0732">Signal</keyword>
<dbReference type="GO" id="GO:0005975">
    <property type="term" value="P:carbohydrate metabolic process"/>
    <property type="evidence" value="ECO:0007669"/>
    <property type="project" value="InterPro"/>
</dbReference>
<proteinExistence type="predicted"/>
<dbReference type="SUPFAM" id="SSF88713">
    <property type="entry name" value="Glycoside hydrolase/deacetylase"/>
    <property type="match status" value="1"/>
</dbReference>
<dbReference type="PANTHER" id="PTHR34216">
    <property type="match status" value="1"/>
</dbReference>
<organism evidence="4 5">
    <name type="scientific">Acinetobacter pragensis</name>
    <dbReference type="NCBI Taxonomy" id="1806892"/>
    <lineage>
        <taxon>Bacteria</taxon>
        <taxon>Pseudomonadati</taxon>
        <taxon>Pseudomonadota</taxon>
        <taxon>Gammaproteobacteria</taxon>
        <taxon>Moraxellales</taxon>
        <taxon>Moraxellaceae</taxon>
        <taxon>Acinetobacter</taxon>
    </lineage>
</organism>
<dbReference type="Proteomes" id="UP000076276">
    <property type="component" value="Unassembled WGS sequence"/>
</dbReference>
<dbReference type="InterPro" id="IPR011330">
    <property type="entry name" value="Glyco_hydro/deAcase_b/a-brl"/>
</dbReference>
<dbReference type="EMBL" id="LUAW01000067">
    <property type="protein sequence ID" value="KYQ70524.1"/>
    <property type="molecule type" value="Genomic_DNA"/>
</dbReference>
<dbReference type="InterPro" id="IPR002509">
    <property type="entry name" value="NODB_dom"/>
</dbReference>
<comment type="caution">
    <text evidence="4">The sequence shown here is derived from an EMBL/GenBank/DDBJ whole genome shotgun (WGS) entry which is preliminary data.</text>
</comment>
<dbReference type="PANTHER" id="PTHR34216:SF7">
    <property type="entry name" value="POLY-BETA-1,6-N-ACETYL-D-GLUCOSAMINE N-DEACETYLASE"/>
    <property type="match status" value="1"/>
</dbReference>
<evidence type="ECO:0000313" key="4">
    <source>
        <dbReference type="EMBL" id="KYQ70524.1"/>
    </source>
</evidence>
<dbReference type="InterPro" id="IPR032772">
    <property type="entry name" value="PGA_deacetylase_PgaB_C"/>
</dbReference>
<dbReference type="STRING" id="1806892.AZH43_04260"/>
<gene>
    <name evidence="4" type="ORF">AZH43_04260</name>
</gene>
<feature type="domain" description="NodB homology" evidence="3">
    <location>
        <begin position="114"/>
        <end position="331"/>
    </location>
</feature>